<dbReference type="GO" id="GO:0015979">
    <property type="term" value="P:photosynthesis"/>
    <property type="evidence" value="ECO:0007669"/>
    <property type="project" value="UniProtKB-KW"/>
</dbReference>
<evidence type="ECO:0000256" key="10">
    <source>
        <dbReference type="ARBA" id="ARBA00023136"/>
    </source>
</evidence>
<keyword evidence="11" id="KW-0089">Bile pigment</keyword>
<evidence type="ECO:0000256" key="12">
    <source>
        <dbReference type="ARBA" id="ARBA00033724"/>
    </source>
</evidence>
<dbReference type="EMBL" id="AM491793">
    <property type="protein sequence ID" value="CAM33418.1"/>
    <property type="molecule type" value="mRNA"/>
</dbReference>
<evidence type="ECO:0000256" key="4">
    <source>
        <dbReference type="ARBA" id="ARBA00022528"/>
    </source>
</evidence>
<keyword evidence="3" id="KW-0813">Transport</keyword>
<dbReference type="InterPro" id="IPR004228">
    <property type="entry name" value="Phycoerythr_a"/>
</dbReference>
<comment type="similarity">
    <text evidence="2">Belongs to the phycoerythrin family.</text>
</comment>
<keyword evidence="7" id="KW-0249">Electron transport</keyword>
<sequence>MSAKVVAFAAVIAQAAAFAPTLSTFKPAARQASTGLSMAMDRSNTAPIVQIFDHRGCSRVAKEYTGKKCNGAEDEMLVKVQSKVIPAPEALAASVLQVTVGNLKRK</sequence>
<evidence type="ECO:0000256" key="3">
    <source>
        <dbReference type="ARBA" id="ARBA00022448"/>
    </source>
</evidence>
<keyword evidence="13" id="KW-0732">Signal</keyword>
<evidence type="ECO:0000256" key="6">
    <source>
        <dbReference type="ARBA" id="ARBA00022640"/>
    </source>
</evidence>
<dbReference type="Pfam" id="PF02972">
    <property type="entry name" value="Phycoerythr_ab"/>
    <property type="match status" value="1"/>
</dbReference>
<proteinExistence type="evidence at transcript level"/>
<feature type="domain" description="Phycoerythrin alpha chain" evidence="14">
    <location>
        <begin position="46"/>
        <end position="100"/>
    </location>
</feature>
<dbReference type="Gene3D" id="3.90.510.10">
    <property type="entry name" value="Phycoerythrin alpha chain"/>
    <property type="match status" value="1"/>
</dbReference>
<feature type="chain" id="PRO_5030165021" evidence="13">
    <location>
        <begin position="18"/>
        <end position="106"/>
    </location>
</feature>
<evidence type="ECO:0000256" key="8">
    <source>
        <dbReference type="ARBA" id="ARBA00022991"/>
    </source>
</evidence>
<dbReference type="AlphaFoldDB" id="A8KCU4"/>
<evidence type="ECO:0000256" key="7">
    <source>
        <dbReference type="ARBA" id="ARBA00022982"/>
    </source>
</evidence>
<keyword evidence="8" id="KW-0157">Chromophore</keyword>
<keyword evidence="4" id="KW-0150">Chloroplast</keyword>
<evidence type="ECO:0000313" key="15">
    <source>
        <dbReference type="EMBL" id="CAM33418.1"/>
    </source>
</evidence>
<gene>
    <name evidence="15" type="primary">cpeA4</name>
</gene>
<keyword evidence="6" id="KW-0934">Plastid</keyword>
<dbReference type="InterPro" id="IPR037011">
    <property type="entry name" value="Phycoerythr-like_a_sf"/>
</dbReference>
<accession>A8KCU4</accession>
<keyword evidence="9" id="KW-0793">Thylakoid</keyword>
<dbReference type="GO" id="GO:0009535">
    <property type="term" value="C:chloroplast thylakoid membrane"/>
    <property type="evidence" value="ECO:0007669"/>
    <property type="project" value="UniProtKB-SubCell"/>
</dbReference>
<dbReference type="InterPro" id="IPR011070">
    <property type="entry name" value="Globular_prot_asu/bsu"/>
</dbReference>
<dbReference type="SUPFAM" id="SSF56568">
    <property type="entry name" value="Non-globular alpha+beta subunits of globular proteins"/>
    <property type="match status" value="1"/>
</dbReference>
<evidence type="ECO:0000256" key="11">
    <source>
        <dbReference type="ARBA" id="ARBA00023307"/>
    </source>
</evidence>
<keyword evidence="5" id="KW-0602">Photosynthesis</keyword>
<organism evidence="15">
    <name type="scientific">Guillardia theta</name>
    <name type="common">Cryptophyte</name>
    <name type="synonym">Cryptomonas phi</name>
    <dbReference type="NCBI Taxonomy" id="55529"/>
    <lineage>
        <taxon>Eukaryota</taxon>
        <taxon>Cryptophyceae</taxon>
        <taxon>Pyrenomonadales</taxon>
        <taxon>Geminigeraceae</taxon>
        <taxon>Guillardia</taxon>
    </lineage>
</organism>
<comment type="subcellular location">
    <subcellularLocation>
        <location evidence="1">Plastid</location>
        <location evidence="1">Chloroplast thylakoid membrane</location>
        <topology evidence="1">Peripheral membrane protein</topology>
        <orientation evidence="1">Lumenal side</orientation>
    </subcellularLocation>
</comment>
<evidence type="ECO:0000256" key="5">
    <source>
        <dbReference type="ARBA" id="ARBA00022531"/>
    </source>
</evidence>
<evidence type="ECO:0000256" key="1">
    <source>
        <dbReference type="ARBA" id="ARBA00004622"/>
    </source>
</evidence>
<evidence type="ECO:0000256" key="9">
    <source>
        <dbReference type="ARBA" id="ARBA00023078"/>
    </source>
</evidence>
<feature type="signal peptide" evidence="13">
    <location>
        <begin position="1"/>
        <end position="17"/>
    </location>
</feature>
<evidence type="ECO:0000256" key="2">
    <source>
        <dbReference type="ARBA" id="ARBA00010039"/>
    </source>
</evidence>
<name>A8KCU4_GUITH</name>
<protein>
    <submittedName>
        <fullName evidence="15">Phycoerythrin alpha subunit 4</fullName>
    </submittedName>
</protein>
<comment type="function">
    <text evidence="12">Light-harvesting photosynthetic tetrapyrrole chromophore-protein from the phycobiliprotein complex.</text>
</comment>
<evidence type="ECO:0000259" key="14">
    <source>
        <dbReference type="Pfam" id="PF02972"/>
    </source>
</evidence>
<evidence type="ECO:0000256" key="13">
    <source>
        <dbReference type="SAM" id="SignalP"/>
    </source>
</evidence>
<keyword evidence="10" id="KW-0472">Membrane</keyword>
<reference evidence="15" key="1">
    <citation type="journal article" date="2007" name="J. Biol. Chem.">
        <title>Translocation of a Phycoerythrin {alpha} Subunit across Five Biological Membranes.</title>
        <authorList>
            <person name="Gould S.B."/>
            <person name="Fan E."/>
            <person name="Hempel F."/>
            <person name="Maier U.G."/>
            <person name="Kloesgen R.B."/>
        </authorList>
    </citation>
    <scope>NUCLEOTIDE SEQUENCE</scope>
    <source>
        <strain evidence="15">CCMP 327</strain>
    </source>
</reference>
<dbReference type="GO" id="GO:0030089">
    <property type="term" value="C:phycobilisome"/>
    <property type="evidence" value="ECO:0007669"/>
    <property type="project" value="InterPro"/>
</dbReference>